<evidence type="ECO:0000256" key="2">
    <source>
        <dbReference type="SAM" id="Phobius"/>
    </source>
</evidence>
<feature type="compositionally biased region" description="Low complexity" evidence="1">
    <location>
        <begin position="129"/>
        <end position="142"/>
    </location>
</feature>
<proteinExistence type="predicted"/>
<organism evidence="3 4">
    <name type="scientific">Winogradskyella immobilis</name>
    <dbReference type="NCBI Taxonomy" id="2816852"/>
    <lineage>
        <taxon>Bacteria</taxon>
        <taxon>Pseudomonadati</taxon>
        <taxon>Bacteroidota</taxon>
        <taxon>Flavobacteriia</taxon>
        <taxon>Flavobacteriales</taxon>
        <taxon>Flavobacteriaceae</taxon>
        <taxon>Winogradskyella</taxon>
    </lineage>
</organism>
<feature type="region of interest" description="Disordered" evidence="1">
    <location>
        <begin position="109"/>
        <end position="143"/>
    </location>
</feature>
<sequence length="499" mass="55097">MKDKKNIDRLFQEKFKDFDVSPKDHIWEGIEHRLHPKKKKRRVIPIWWSVGGIAAALVLMFAVGNTIFNSKDYIDPIIVDTKDSNTESDTIIEKDQINILSNDVNTSVASENNSDVIKNTNTEKSQDVKPTLNKNNTTSNTKDYGNVVAENLENQPKNSQKNTSAVNKAVVNTNSKNDNPSKSTDIIKSQSEIDKILKSTKEDHTKVLTDATNSEKLDKKRVEDAQIDPSKVKENITKKGQSIEEAIAEANTIIEKEEELSRWSISPNVAPVYFNSLGRGSTIGPQFNANGTDSDVTISYGIQGSYAINKRLKVKAGVNNVNFNRATENVLALSGSGAVARGATPIIGNITLNSNTEPITLLSSANISNDTAPQSVITLPTGNLEQRFGFIEVPLELEYLVIDKKFGISFIGGFSTFFLNENDIFTTIDGTSTLIGEANNLNSTSYSANFGVGFNYNLSKQLNLNLEPKFKYQINTFNNTSGDFQPFFIGVYTGLSFKF</sequence>
<evidence type="ECO:0000313" key="3">
    <source>
        <dbReference type="EMBL" id="MCC1485523.1"/>
    </source>
</evidence>
<accession>A0ABS8EQL4</accession>
<reference evidence="4" key="1">
    <citation type="submission" date="2021-03" db="EMBL/GenBank/DDBJ databases">
        <title>Genome of Cognatishimia sp. F0-27.</title>
        <authorList>
            <person name="Ping X."/>
        </authorList>
    </citation>
    <scope>NUCLEOTIDE SEQUENCE [LARGE SCALE GENOMIC DNA]</scope>
    <source>
        <strain evidence="4">E313</strain>
    </source>
</reference>
<keyword evidence="2" id="KW-0812">Transmembrane</keyword>
<comment type="caution">
    <text evidence="3">The sequence shown here is derived from an EMBL/GenBank/DDBJ whole genome shotgun (WGS) entry which is preliminary data.</text>
</comment>
<gene>
    <name evidence="3" type="ORF">J1C55_13030</name>
</gene>
<dbReference type="EMBL" id="JAFMPT010000025">
    <property type="protein sequence ID" value="MCC1485523.1"/>
    <property type="molecule type" value="Genomic_DNA"/>
</dbReference>
<evidence type="ECO:0000256" key="1">
    <source>
        <dbReference type="SAM" id="MobiDB-lite"/>
    </source>
</evidence>
<name>A0ABS8EQL4_9FLAO</name>
<evidence type="ECO:0008006" key="5">
    <source>
        <dbReference type="Google" id="ProtNLM"/>
    </source>
</evidence>
<evidence type="ECO:0000313" key="4">
    <source>
        <dbReference type="Proteomes" id="UP000778797"/>
    </source>
</evidence>
<protein>
    <recommendedName>
        <fullName evidence="5">Outer membrane protein beta-barrel domain-containing protein</fullName>
    </recommendedName>
</protein>
<feature type="compositionally biased region" description="Polar residues" evidence="1">
    <location>
        <begin position="109"/>
        <end position="123"/>
    </location>
</feature>
<dbReference type="RefSeq" id="WP_227478015.1">
    <property type="nucleotide sequence ID" value="NZ_JAFMPT010000025.1"/>
</dbReference>
<reference evidence="4" key="2">
    <citation type="submission" date="2023-07" db="EMBL/GenBank/DDBJ databases">
        <title>Genome of Winogradskyella sp. E313.</title>
        <authorList>
            <person name="Zhou Y."/>
        </authorList>
    </citation>
    <scope>NUCLEOTIDE SEQUENCE [LARGE SCALE GENOMIC DNA]</scope>
    <source>
        <strain evidence="4">E313</strain>
    </source>
</reference>
<keyword evidence="2" id="KW-0472">Membrane</keyword>
<dbReference type="Proteomes" id="UP000778797">
    <property type="component" value="Unassembled WGS sequence"/>
</dbReference>
<keyword evidence="2" id="KW-1133">Transmembrane helix</keyword>
<feature type="transmembrane region" description="Helical" evidence="2">
    <location>
        <begin position="43"/>
        <end position="63"/>
    </location>
</feature>
<keyword evidence="4" id="KW-1185">Reference proteome</keyword>